<keyword evidence="2" id="KW-0238">DNA-binding</keyword>
<protein>
    <submittedName>
        <fullName evidence="7">Crp/Fnr family transcriptional regulator</fullName>
    </submittedName>
</protein>
<dbReference type="PROSITE" id="PS50042">
    <property type="entry name" value="CNMP_BINDING_3"/>
    <property type="match status" value="1"/>
</dbReference>
<dbReference type="InterPro" id="IPR012318">
    <property type="entry name" value="HTH_CRP"/>
</dbReference>
<dbReference type="Gene3D" id="1.10.10.10">
    <property type="entry name" value="Winged helix-like DNA-binding domain superfamily/Winged helix DNA-binding domain"/>
    <property type="match status" value="1"/>
</dbReference>
<dbReference type="InterPro" id="IPR014710">
    <property type="entry name" value="RmlC-like_jellyroll"/>
</dbReference>
<dbReference type="RefSeq" id="WP_379280001.1">
    <property type="nucleotide sequence ID" value="NZ_JBHUGT010000011.1"/>
</dbReference>
<evidence type="ECO:0000313" key="7">
    <source>
        <dbReference type="EMBL" id="MFD2663619.1"/>
    </source>
</evidence>
<dbReference type="Proteomes" id="UP001597493">
    <property type="component" value="Unassembled WGS sequence"/>
</dbReference>
<sequence>MDKIKYLSRIQLFDGLELEQLHNIAPVTPANTVKRKTVIASPHMPQKRLFLIKSGKVRLYRILKSGKELTVDLLGDGHLFGEAGSFTTGSESLYAETMEDSIICTLDKERFETIVKANPEIGLKLIGIVSSRLKEVEEMLELLAYGSVRRRLLYLLYKLSRKFGRQAESAQGWVRLEIQLTHQELASMAGSIRETVTEQLSGFVSEGLIGRTGVRSPLSVHPERILKAMETCN</sequence>
<dbReference type="SUPFAM" id="SSF46785">
    <property type="entry name" value="Winged helix' DNA-binding domain"/>
    <property type="match status" value="1"/>
</dbReference>
<dbReference type="SMART" id="SM00100">
    <property type="entry name" value="cNMP"/>
    <property type="match status" value="1"/>
</dbReference>
<dbReference type="SMART" id="SM00419">
    <property type="entry name" value="HTH_CRP"/>
    <property type="match status" value="1"/>
</dbReference>
<keyword evidence="4" id="KW-0804">Transcription</keyword>
<organism evidence="7 8">
    <name type="scientific">Paenibacillus thailandensis</name>
    <dbReference type="NCBI Taxonomy" id="393250"/>
    <lineage>
        <taxon>Bacteria</taxon>
        <taxon>Bacillati</taxon>
        <taxon>Bacillota</taxon>
        <taxon>Bacilli</taxon>
        <taxon>Bacillales</taxon>
        <taxon>Paenibacillaceae</taxon>
        <taxon>Paenibacillus</taxon>
    </lineage>
</organism>
<gene>
    <name evidence="7" type="ORF">ACFSW5_25595</name>
</gene>
<keyword evidence="8" id="KW-1185">Reference proteome</keyword>
<feature type="domain" description="Cyclic nucleotide-binding" evidence="5">
    <location>
        <begin position="12"/>
        <end position="132"/>
    </location>
</feature>
<proteinExistence type="predicted"/>
<feature type="domain" description="HTH crp-type" evidence="6">
    <location>
        <begin position="146"/>
        <end position="224"/>
    </location>
</feature>
<name>A0ABW5R4I4_9BACL</name>
<dbReference type="InterPro" id="IPR000595">
    <property type="entry name" value="cNMP-bd_dom"/>
</dbReference>
<dbReference type="PANTHER" id="PTHR24567">
    <property type="entry name" value="CRP FAMILY TRANSCRIPTIONAL REGULATORY PROTEIN"/>
    <property type="match status" value="1"/>
</dbReference>
<keyword evidence="3" id="KW-0010">Activator</keyword>
<evidence type="ECO:0000259" key="5">
    <source>
        <dbReference type="PROSITE" id="PS50042"/>
    </source>
</evidence>
<dbReference type="Pfam" id="PF13545">
    <property type="entry name" value="HTH_Crp_2"/>
    <property type="match status" value="1"/>
</dbReference>
<dbReference type="InterPro" id="IPR036388">
    <property type="entry name" value="WH-like_DNA-bd_sf"/>
</dbReference>
<dbReference type="Gene3D" id="2.60.120.10">
    <property type="entry name" value="Jelly Rolls"/>
    <property type="match status" value="1"/>
</dbReference>
<dbReference type="InterPro" id="IPR018490">
    <property type="entry name" value="cNMP-bd_dom_sf"/>
</dbReference>
<evidence type="ECO:0000256" key="3">
    <source>
        <dbReference type="ARBA" id="ARBA00023159"/>
    </source>
</evidence>
<dbReference type="PANTHER" id="PTHR24567:SF74">
    <property type="entry name" value="HTH-TYPE TRANSCRIPTIONAL REGULATOR ARCR"/>
    <property type="match status" value="1"/>
</dbReference>
<evidence type="ECO:0000259" key="6">
    <source>
        <dbReference type="PROSITE" id="PS51063"/>
    </source>
</evidence>
<accession>A0ABW5R4I4</accession>
<evidence type="ECO:0000313" key="8">
    <source>
        <dbReference type="Proteomes" id="UP001597493"/>
    </source>
</evidence>
<evidence type="ECO:0000256" key="1">
    <source>
        <dbReference type="ARBA" id="ARBA00023015"/>
    </source>
</evidence>
<dbReference type="EMBL" id="JBHUMY010000043">
    <property type="protein sequence ID" value="MFD2663619.1"/>
    <property type="molecule type" value="Genomic_DNA"/>
</dbReference>
<dbReference type="SUPFAM" id="SSF51206">
    <property type="entry name" value="cAMP-binding domain-like"/>
    <property type="match status" value="1"/>
</dbReference>
<dbReference type="InterPro" id="IPR050397">
    <property type="entry name" value="Env_Response_Regulators"/>
</dbReference>
<dbReference type="PROSITE" id="PS51063">
    <property type="entry name" value="HTH_CRP_2"/>
    <property type="match status" value="1"/>
</dbReference>
<dbReference type="CDD" id="cd00038">
    <property type="entry name" value="CAP_ED"/>
    <property type="match status" value="1"/>
</dbReference>
<dbReference type="Pfam" id="PF00027">
    <property type="entry name" value="cNMP_binding"/>
    <property type="match status" value="1"/>
</dbReference>
<evidence type="ECO:0000256" key="4">
    <source>
        <dbReference type="ARBA" id="ARBA00023163"/>
    </source>
</evidence>
<comment type="caution">
    <text evidence="7">The sequence shown here is derived from an EMBL/GenBank/DDBJ whole genome shotgun (WGS) entry which is preliminary data.</text>
</comment>
<dbReference type="InterPro" id="IPR036390">
    <property type="entry name" value="WH_DNA-bd_sf"/>
</dbReference>
<keyword evidence="1" id="KW-0805">Transcription regulation</keyword>
<evidence type="ECO:0000256" key="2">
    <source>
        <dbReference type="ARBA" id="ARBA00023125"/>
    </source>
</evidence>
<reference evidence="8" key="1">
    <citation type="journal article" date="2019" name="Int. J. Syst. Evol. Microbiol.">
        <title>The Global Catalogue of Microorganisms (GCM) 10K type strain sequencing project: providing services to taxonomists for standard genome sequencing and annotation.</title>
        <authorList>
            <consortium name="The Broad Institute Genomics Platform"/>
            <consortium name="The Broad Institute Genome Sequencing Center for Infectious Disease"/>
            <person name="Wu L."/>
            <person name="Ma J."/>
        </authorList>
    </citation>
    <scope>NUCLEOTIDE SEQUENCE [LARGE SCALE GENOMIC DNA]</scope>
    <source>
        <strain evidence="8">TISTR 1827</strain>
    </source>
</reference>